<name>A0A8S1HSD3_9PELO</name>
<keyword evidence="2" id="KW-0853">WD repeat</keyword>
<proteinExistence type="predicted"/>
<feature type="region of interest" description="Disordered" evidence="5">
    <location>
        <begin position="1"/>
        <end position="30"/>
    </location>
</feature>
<dbReference type="Gene3D" id="2.130.10.10">
    <property type="entry name" value="YVTN repeat-like/Quinoprotein amine dehydrogenase"/>
    <property type="match status" value="1"/>
</dbReference>
<accession>A0A8S1HSD3</accession>
<evidence type="ECO:0000313" key="6">
    <source>
        <dbReference type="EMBL" id="CAD6199008.1"/>
    </source>
</evidence>
<sequence length="366" mass="38814">MKVSPAFSAMRETDDYSMDEGGREGPKEVSQHADVQVSKVLFPNNDPSTVLWLGQTQGRCIGLWRRDFEARTSFDPFRVVSVKNVDVDPMDACSCAPNISCVSFLDGSLAVLNTKNDDISLVKKIESIHDGCESRAVCTASSNGNLERVDLETGQSTTVVTGQSGLRSVCTAPGGHLVFTGSSTGQLGIWDLRQANDEGQCTAYNILVPSKKPLDGVTALCSHPAQSNLLCCGTNEGLIGFIDIRNGADAVISGTYVLSPKTITQVSFHPSSPDNLLCSSADGSLLRLDATAVTSAAVNGQSRSNVWLTGSELAHSLRIEPLRNAAQSSVTSFACQGDVIVASTSLGVIHSYEKLPFFPALTSTFA</sequence>
<dbReference type="OrthoDB" id="9890280at2759"/>
<dbReference type="AlphaFoldDB" id="A0A8S1HSD3"/>
<feature type="compositionally biased region" description="Basic and acidic residues" evidence="5">
    <location>
        <begin position="20"/>
        <end position="30"/>
    </location>
</feature>
<dbReference type="SUPFAM" id="SSF50978">
    <property type="entry name" value="WD40 repeat-like"/>
    <property type="match status" value="1"/>
</dbReference>
<gene>
    <name evidence="6" type="ORF">CAUJ_LOCUS14913</name>
</gene>
<evidence type="ECO:0000256" key="1">
    <source>
        <dbReference type="ARBA" id="ARBA00004123"/>
    </source>
</evidence>
<dbReference type="Proteomes" id="UP000835052">
    <property type="component" value="Unassembled WGS sequence"/>
</dbReference>
<evidence type="ECO:0000313" key="7">
    <source>
        <dbReference type="Proteomes" id="UP000835052"/>
    </source>
</evidence>
<dbReference type="PANTHER" id="PTHR22652:SF0">
    <property type="entry name" value="NUCLEOPORIN NUP43"/>
    <property type="match status" value="1"/>
</dbReference>
<dbReference type="GO" id="GO:0031080">
    <property type="term" value="C:nuclear pore outer ring"/>
    <property type="evidence" value="ECO:0007669"/>
    <property type="project" value="TreeGrafter"/>
</dbReference>
<dbReference type="PANTHER" id="PTHR22652">
    <property type="entry name" value="NUCLEOPORIN NUP43"/>
    <property type="match status" value="1"/>
</dbReference>
<keyword evidence="7" id="KW-1185">Reference proteome</keyword>
<dbReference type="SMART" id="SM00320">
    <property type="entry name" value="WD40"/>
    <property type="match status" value="3"/>
</dbReference>
<keyword evidence="4" id="KW-0539">Nucleus</keyword>
<dbReference type="InterPro" id="IPR001680">
    <property type="entry name" value="WD40_rpt"/>
</dbReference>
<dbReference type="EMBL" id="CAJGYM010000149">
    <property type="protein sequence ID" value="CAD6199008.1"/>
    <property type="molecule type" value="Genomic_DNA"/>
</dbReference>
<dbReference type="InterPro" id="IPR015943">
    <property type="entry name" value="WD40/YVTN_repeat-like_dom_sf"/>
</dbReference>
<evidence type="ECO:0000256" key="2">
    <source>
        <dbReference type="ARBA" id="ARBA00022574"/>
    </source>
</evidence>
<protein>
    <submittedName>
        <fullName evidence="6">Uncharacterized protein</fullName>
    </submittedName>
</protein>
<evidence type="ECO:0000256" key="4">
    <source>
        <dbReference type="ARBA" id="ARBA00023242"/>
    </source>
</evidence>
<evidence type="ECO:0000256" key="3">
    <source>
        <dbReference type="ARBA" id="ARBA00022737"/>
    </source>
</evidence>
<keyword evidence="3" id="KW-0677">Repeat</keyword>
<reference evidence="6" key="1">
    <citation type="submission" date="2020-10" db="EMBL/GenBank/DDBJ databases">
        <authorList>
            <person name="Kikuchi T."/>
        </authorList>
    </citation>
    <scope>NUCLEOTIDE SEQUENCE</scope>
    <source>
        <strain evidence="6">NKZ352</strain>
    </source>
</reference>
<dbReference type="InterPro" id="IPR036322">
    <property type="entry name" value="WD40_repeat_dom_sf"/>
</dbReference>
<evidence type="ECO:0000256" key="5">
    <source>
        <dbReference type="SAM" id="MobiDB-lite"/>
    </source>
</evidence>
<comment type="subcellular location">
    <subcellularLocation>
        <location evidence="1">Nucleus</location>
    </subcellularLocation>
</comment>
<organism evidence="6 7">
    <name type="scientific">Caenorhabditis auriculariae</name>
    <dbReference type="NCBI Taxonomy" id="2777116"/>
    <lineage>
        <taxon>Eukaryota</taxon>
        <taxon>Metazoa</taxon>
        <taxon>Ecdysozoa</taxon>
        <taxon>Nematoda</taxon>
        <taxon>Chromadorea</taxon>
        <taxon>Rhabditida</taxon>
        <taxon>Rhabditina</taxon>
        <taxon>Rhabditomorpha</taxon>
        <taxon>Rhabditoidea</taxon>
        <taxon>Rhabditidae</taxon>
        <taxon>Peloderinae</taxon>
        <taxon>Caenorhabditis</taxon>
    </lineage>
</organism>
<comment type="caution">
    <text evidence="6">The sequence shown here is derived from an EMBL/GenBank/DDBJ whole genome shotgun (WGS) entry which is preliminary data.</text>
</comment>